<name>A0A164I8F4_9CRUS</name>
<keyword evidence="1" id="KW-0472">Membrane</keyword>
<dbReference type="AlphaFoldDB" id="A0A164I8F4"/>
<feature type="transmembrane region" description="Helical" evidence="1">
    <location>
        <begin position="16"/>
        <end position="38"/>
    </location>
</feature>
<protein>
    <submittedName>
        <fullName evidence="2">Putative I'M NOT DEAD yet protein</fullName>
    </submittedName>
</protein>
<dbReference type="Proteomes" id="UP000076858">
    <property type="component" value="Unassembled WGS sequence"/>
</dbReference>
<accession>A0A164I8F4</accession>
<evidence type="ECO:0000313" key="2">
    <source>
        <dbReference type="EMBL" id="KZS00993.1"/>
    </source>
</evidence>
<evidence type="ECO:0000313" key="3">
    <source>
        <dbReference type="Proteomes" id="UP000076858"/>
    </source>
</evidence>
<dbReference type="OrthoDB" id="6493944at2759"/>
<keyword evidence="1" id="KW-0812">Transmembrane</keyword>
<keyword evidence="1" id="KW-1133">Transmembrane helix</keyword>
<evidence type="ECO:0000256" key="1">
    <source>
        <dbReference type="SAM" id="Phobius"/>
    </source>
</evidence>
<gene>
    <name evidence="2" type="ORF">APZ42_002489</name>
</gene>
<comment type="caution">
    <text evidence="2">The sequence shown here is derived from an EMBL/GenBank/DDBJ whole genome shotgun (WGS) entry which is preliminary data.</text>
</comment>
<keyword evidence="3" id="KW-1185">Reference proteome</keyword>
<sequence length="61" mass="6910">SVYFTSLYGSDTGLSFATWMAIGVPVALITTLLAWIWLQVLFAADFKYYDHQRGSMSKQQN</sequence>
<dbReference type="EMBL" id="LRGB01007912">
    <property type="protein sequence ID" value="KZS00993.1"/>
    <property type="molecule type" value="Genomic_DNA"/>
</dbReference>
<feature type="non-terminal residue" evidence="2">
    <location>
        <position position="1"/>
    </location>
</feature>
<reference evidence="2 3" key="1">
    <citation type="submission" date="2016-03" db="EMBL/GenBank/DDBJ databases">
        <title>EvidentialGene: Evidence-directed Construction of Genes on Genomes.</title>
        <authorList>
            <person name="Gilbert D.G."/>
            <person name="Choi J.-H."/>
            <person name="Mockaitis K."/>
            <person name="Colbourne J."/>
            <person name="Pfrender M."/>
        </authorList>
    </citation>
    <scope>NUCLEOTIDE SEQUENCE [LARGE SCALE GENOMIC DNA]</scope>
    <source>
        <strain evidence="2 3">Xinb3</strain>
        <tissue evidence="2">Complete organism</tissue>
    </source>
</reference>
<proteinExistence type="predicted"/>
<organism evidence="2 3">
    <name type="scientific">Daphnia magna</name>
    <dbReference type="NCBI Taxonomy" id="35525"/>
    <lineage>
        <taxon>Eukaryota</taxon>
        <taxon>Metazoa</taxon>
        <taxon>Ecdysozoa</taxon>
        <taxon>Arthropoda</taxon>
        <taxon>Crustacea</taxon>
        <taxon>Branchiopoda</taxon>
        <taxon>Diplostraca</taxon>
        <taxon>Cladocera</taxon>
        <taxon>Anomopoda</taxon>
        <taxon>Daphniidae</taxon>
        <taxon>Daphnia</taxon>
    </lineage>
</organism>